<feature type="binding site" evidence="5">
    <location>
        <position position="284"/>
    </location>
    <ligand>
        <name>Fe cation</name>
        <dbReference type="ChEBI" id="CHEBI:24875"/>
        <note>catalytic</note>
    </ligand>
</feature>
<evidence type="ECO:0000256" key="2">
    <source>
        <dbReference type="ARBA" id="ARBA00022723"/>
    </source>
</evidence>
<evidence type="ECO:0000256" key="5">
    <source>
        <dbReference type="PIRSR" id="PIRSR604294-1"/>
    </source>
</evidence>
<evidence type="ECO:0000256" key="4">
    <source>
        <dbReference type="ARBA" id="ARBA00023004"/>
    </source>
</evidence>
<dbReference type="InterPro" id="IPR004294">
    <property type="entry name" value="Carotenoid_Oase"/>
</dbReference>
<dbReference type="GO" id="GO:0010436">
    <property type="term" value="F:carotenoid dioxygenase activity"/>
    <property type="evidence" value="ECO:0007669"/>
    <property type="project" value="TreeGrafter"/>
</dbReference>
<keyword evidence="4 5" id="KW-0408">Iron</keyword>
<keyword evidence="3" id="KW-0560">Oxidoreductase</keyword>
<dbReference type="RefSeq" id="XP_058307723.1">
    <property type="nucleotide sequence ID" value="XM_058453532.1"/>
</dbReference>
<keyword evidence="2 5" id="KW-0479">Metal-binding</keyword>
<proteinExistence type="inferred from homology"/>
<evidence type="ECO:0000313" key="7">
    <source>
        <dbReference type="Proteomes" id="UP001150904"/>
    </source>
</evidence>
<evidence type="ECO:0000256" key="1">
    <source>
        <dbReference type="ARBA" id="ARBA00006787"/>
    </source>
</evidence>
<dbReference type="GO" id="GO:0046872">
    <property type="term" value="F:metal ion binding"/>
    <property type="evidence" value="ECO:0007669"/>
    <property type="project" value="UniProtKB-KW"/>
</dbReference>
<dbReference type="PANTHER" id="PTHR10543">
    <property type="entry name" value="BETA-CAROTENE DIOXYGENASE"/>
    <property type="match status" value="1"/>
</dbReference>
<evidence type="ECO:0000313" key="6">
    <source>
        <dbReference type="EMBL" id="KAJ5201807.1"/>
    </source>
</evidence>
<dbReference type="GeneID" id="83180833"/>
<gene>
    <name evidence="6" type="ORF">N7498_006470</name>
</gene>
<sequence>MGESAKGRTGAAERKHRGNFAPIQRQLNLEPCAFSGTIPVELLGGQYVRNGGNPSFGDNVPGDLHMFDGDGMLSGVLFRTTAQESANVEPCFVNRYILTDIYLATKSMPSLRSSILPSIATLVDPFASTLSTFTQLCRFLLLVLWSHFNHHVPSVRKISVANTAVLYHDKRALATCQTGPPLRIQLPNLDTVGWYNGNPADNEHTTSGSADNFFGRSGLFGFLKDWTTAHPRVDQITGELISFQSSFLPPFVWYSLIPKSGEAKPKPPALHAPVPGISSPKLMHDFGVSQGYTIILDLPMSLDPINMLRGRPIIHYDQHLLSRFGIFPRHDLARVRWFETEPCFIFHTASTWDEIAPMSEGDDQVEAVNMLACRYKSADMLYSMGGIANSPSPIFPEEQGSDSRLYYYRFLLSDTDQNLITHQWALSAIPFEMPIVSPSCTMKAPTFIYGCSSKDAMFGASTGEPMKVDCLVKIDVKTLIRRGIEQKTAEVDGCVDNRDIKAIFGSDDIGDPIKVFQAPEGWYAQEPRFVSRDGATTEDDGYLLTLMFDESQLNEDGSTSDDARSELWIIEAGDMKTVVAKIFLPQRVPYGFHGNWFTRQQIEEQRPYISSRAENWPDL</sequence>
<comment type="caution">
    <text evidence="6">The sequence shown here is derived from an EMBL/GenBank/DDBJ whole genome shotgun (WGS) entry which is preliminary data.</text>
</comment>
<dbReference type="Pfam" id="PF03055">
    <property type="entry name" value="RPE65"/>
    <property type="match status" value="1"/>
</dbReference>
<name>A0A9W9MIA1_9EURO</name>
<dbReference type="OrthoDB" id="1069523at2759"/>
<dbReference type="PANTHER" id="PTHR10543:SF89">
    <property type="entry name" value="CAROTENOID 9,10(9',10')-CLEAVAGE DIOXYGENASE 1"/>
    <property type="match status" value="1"/>
</dbReference>
<reference evidence="6" key="2">
    <citation type="journal article" date="2023" name="IMA Fungus">
        <title>Comparative genomic study of the Penicillium genus elucidates a diverse pangenome and 15 lateral gene transfer events.</title>
        <authorList>
            <person name="Petersen C."/>
            <person name="Sorensen T."/>
            <person name="Nielsen M.R."/>
            <person name="Sondergaard T.E."/>
            <person name="Sorensen J.L."/>
            <person name="Fitzpatrick D.A."/>
            <person name="Frisvad J.C."/>
            <person name="Nielsen K.L."/>
        </authorList>
    </citation>
    <scope>NUCLEOTIDE SEQUENCE</scope>
    <source>
        <strain evidence="6">IBT 15544</strain>
    </source>
</reference>
<feature type="binding site" evidence="5">
    <location>
        <position position="230"/>
    </location>
    <ligand>
        <name>Fe cation</name>
        <dbReference type="ChEBI" id="CHEBI:24875"/>
        <note>catalytic</note>
    </ligand>
</feature>
<feature type="binding site" evidence="5">
    <location>
        <position position="347"/>
    </location>
    <ligand>
        <name>Fe cation</name>
        <dbReference type="ChEBI" id="CHEBI:24875"/>
        <note>catalytic</note>
    </ligand>
</feature>
<accession>A0A9W9MIA1</accession>
<dbReference type="AlphaFoldDB" id="A0A9W9MIA1"/>
<reference evidence="6" key="1">
    <citation type="submission" date="2022-12" db="EMBL/GenBank/DDBJ databases">
        <authorList>
            <person name="Petersen C."/>
        </authorList>
    </citation>
    <scope>NUCLEOTIDE SEQUENCE</scope>
    <source>
        <strain evidence="6">IBT 15544</strain>
    </source>
</reference>
<dbReference type="GO" id="GO:0016121">
    <property type="term" value="P:carotene catabolic process"/>
    <property type="evidence" value="ECO:0007669"/>
    <property type="project" value="TreeGrafter"/>
</dbReference>
<dbReference type="EMBL" id="JAPQKR010000013">
    <property type="protein sequence ID" value="KAJ5201807.1"/>
    <property type="molecule type" value="Genomic_DNA"/>
</dbReference>
<dbReference type="Proteomes" id="UP001150904">
    <property type="component" value="Unassembled WGS sequence"/>
</dbReference>
<feature type="binding site" evidence="5">
    <location>
        <position position="593"/>
    </location>
    <ligand>
        <name>Fe cation</name>
        <dbReference type="ChEBI" id="CHEBI:24875"/>
        <note>catalytic</note>
    </ligand>
</feature>
<comment type="cofactor">
    <cofactor evidence="5">
        <name>Fe(2+)</name>
        <dbReference type="ChEBI" id="CHEBI:29033"/>
    </cofactor>
    <text evidence="5">Binds 1 Fe(2+) ion per subunit.</text>
</comment>
<organism evidence="6 7">
    <name type="scientific">Penicillium cinerascens</name>
    <dbReference type="NCBI Taxonomy" id="70096"/>
    <lineage>
        <taxon>Eukaryota</taxon>
        <taxon>Fungi</taxon>
        <taxon>Dikarya</taxon>
        <taxon>Ascomycota</taxon>
        <taxon>Pezizomycotina</taxon>
        <taxon>Eurotiomycetes</taxon>
        <taxon>Eurotiomycetidae</taxon>
        <taxon>Eurotiales</taxon>
        <taxon>Aspergillaceae</taxon>
        <taxon>Penicillium</taxon>
    </lineage>
</organism>
<protein>
    <recommendedName>
        <fullName evidence="8">Carotenoid oxygenase</fullName>
    </recommendedName>
</protein>
<evidence type="ECO:0000256" key="3">
    <source>
        <dbReference type="ARBA" id="ARBA00023002"/>
    </source>
</evidence>
<evidence type="ECO:0008006" key="8">
    <source>
        <dbReference type="Google" id="ProtNLM"/>
    </source>
</evidence>
<comment type="similarity">
    <text evidence="1">Belongs to the carotenoid oxygenase family.</text>
</comment>
<keyword evidence="7" id="KW-1185">Reference proteome</keyword>